<comment type="caution">
    <text evidence="2">The sequence shown here is derived from an EMBL/GenBank/DDBJ whole genome shotgun (WGS) entry which is preliminary data.</text>
</comment>
<evidence type="ECO:0000313" key="3">
    <source>
        <dbReference type="Proteomes" id="UP000649179"/>
    </source>
</evidence>
<feature type="region of interest" description="Disordered" evidence="1">
    <location>
        <begin position="1"/>
        <end position="51"/>
    </location>
</feature>
<accession>A0A917BSX3</accession>
<evidence type="ECO:0000313" key="2">
    <source>
        <dbReference type="EMBL" id="GGF55498.1"/>
    </source>
</evidence>
<dbReference type="RefSeq" id="WP_188780654.1">
    <property type="nucleotide sequence ID" value="NZ_BMKQ01000001.1"/>
</dbReference>
<feature type="compositionally biased region" description="Basic and acidic residues" evidence="1">
    <location>
        <begin position="1"/>
        <end position="40"/>
    </location>
</feature>
<evidence type="ECO:0000256" key="1">
    <source>
        <dbReference type="SAM" id="MobiDB-lite"/>
    </source>
</evidence>
<dbReference type="AlphaFoldDB" id="A0A917BSX3"/>
<organism evidence="2 3">
    <name type="scientific">Marmoricola endophyticus</name>
    <dbReference type="NCBI Taxonomy" id="2040280"/>
    <lineage>
        <taxon>Bacteria</taxon>
        <taxon>Bacillati</taxon>
        <taxon>Actinomycetota</taxon>
        <taxon>Actinomycetes</taxon>
        <taxon>Propionibacteriales</taxon>
        <taxon>Nocardioidaceae</taxon>
        <taxon>Marmoricola</taxon>
    </lineage>
</organism>
<dbReference type="Proteomes" id="UP000649179">
    <property type="component" value="Unassembled WGS sequence"/>
</dbReference>
<name>A0A917BSX3_9ACTN</name>
<proteinExistence type="predicted"/>
<gene>
    <name evidence="2" type="ORF">GCM10011519_31730</name>
</gene>
<dbReference type="EMBL" id="BMKQ01000001">
    <property type="protein sequence ID" value="GGF55498.1"/>
    <property type="molecule type" value="Genomic_DNA"/>
</dbReference>
<keyword evidence="3" id="KW-1185">Reference proteome</keyword>
<sequence length="51" mass="5730">MSDDQTREPDQPEQPEVDKAPLEDPDAELHEGDAGSEHLPGESYRNTLRLN</sequence>
<reference evidence="2" key="2">
    <citation type="submission" date="2020-09" db="EMBL/GenBank/DDBJ databases">
        <authorList>
            <person name="Sun Q."/>
            <person name="Zhou Y."/>
        </authorList>
    </citation>
    <scope>NUCLEOTIDE SEQUENCE</scope>
    <source>
        <strain evidence="2">CGMCC 1.16067</strain>
    </source>
</reference>
<reference evidence="2" key="1">
    <citation type="journal article" date="2014" name="Int. J. Syst. Evol. Microbiol.">
        <title>Complete genome sequence of Corynebacterium casei LMG S-19264T (=DSM 44701T), isolated from a smear-ripened cheese.</title>
        <authorList>
            <consortium name="US DOE Joint Genome Institute (JGI-PGF)"/>
            <person name="Walter F."/>
            <person name="Albersmeier A."/>
            <person name="Kalinowski J."/>
            <person name="Ruckert C."/>
        </authorList>
    </citation>
    <scope>NUCLEOTIDE SEQUENCE</scope>
    <source>
        <strain evidence="2">CGMCC 1.16067</strain>
    </source>
</reference>
<protein>
    <submittedName>
        <fullName evidence="2">Uncharacterized protein</fullName>
    </submittedName>
</protein>